<dbReference type="AlphaFoldDB" id="A0A0L6VMK7"/>
<evidence type="ECO:0000313" key="1">
    <source>
        <dbReference type="EMBL" id="KNZ61924.1"/>
    </source>
</evidence>
<evidence type="ECO:0000313" key="2">
    <source>
        <dbReference type="Proteomes" id="UP000037035"/>
    </source>
</evidence>
<keyword evidence="2" id="KW-1185">Reference proteome</keyword>
<dbReference type="EMBL" id="LAVV01003732">
    <property type="protein sequence ID" value="KNZ61924.1"/>
    <property type="molecule type" value="Genomic_DNA"/>
</dbReference>
<proteinExistence type="predicted"/>
<sequence length="489" mass="56499">MIKIQQNRMRSISGKIFHDFSIISKDIKYYNEICEGFWILCIISSDSVYSMIRTEDMFLIEALVLIGIEIKDVPGLGNSLSQKGLEQRMDNFWGSFSPTSGTEVRNNYKGKYIIYKVIAFFSRVEYCHIREEKGVREQAWHWPIRKLHWGVRICPITGCYSDGRIHNNHNTGLRLNISSSASIIPQGAPLQQKSLTQNINPIKPIHTDSDKPVLIYCHTLSHPNQTNLDQVLIRCITKYFLQTYLVKCEVGNWKMTHLDLELNPGKDNFNNSSKNSFTIQLGEINFLFIFSEKNAQNSSKYQWIKPSEIKKQIVLVKRLQKLKITEIMILVALSEFSESETDAFEKWSSFKINSDHSNIFSSKLLHIFLQWSTPHRGKISQMNVSHSATMCSRLGWHEFWIEIHMNSEMQSERHHILFCFFLCKNSIYFLKRFIKNVIHGNSGSSRNGLLVLLSSKMEMALKSEVLLISLLAIKSDLLNPHNLQILSLG</sequence>
<dbReference type="VEuPathDB" id="FungiDB:VP01_1335g1"/>
<gene>
    <name evidence="1" type="ORF">VP01_1335g1</name>
</gene>
<organism evidence="1 2">
    <name type="scientific">Puccinia sorghi</name>
    <dbReference type="NCBI Taxonomy" id="27349"/>
    <lineage>
        <taxon>Eukaryota</taxon>
        <taxon>Fungi</taxon>
        <taxon>Dikarya</taxon>
        <taxon>Basidiomycota</taxon>
        <taxon>Pucciniomycotina</taxon>
        <taxon>Pucciniomycetes</taxon>
        <taxon>Pucciniales</taxon>
        <taxon>Pucciniaceae</taxon>
        <taxon>Puccinia</taxon>
    </lineage>
</organism>
<comment type="caution">
    <text evidence="1">The sequence shown here is derived from an EMBL/GenBank/DDBJ whole genome shotgun (WGS) entry which is preliminary data.</text>
</comment>
<reference evidence="1 2" key="1">
    <citation type="submission" date="2015-08" db="EMBL/GenBank/DDBJ databases">
        <title>Next Generation Sequencing and Analysis of the Genome of Puccinia sorghi L Schw, the Causal Agent of Maize Common Rust.</title>
        <authorList>
            <person name="Rochi L."/>
            <person name="Burguener G."/>
            <person name="Darino M."/>
            <person name="Turjanski A."/>
            <person name="Kreff E."/>
            <person name="Dieguez M.J."/>
            <person name="Sacco F."/>
        </authorList>
    </citation>
    <scope>NUCLEOTIDE SEQUENCE [LARGE SCALE GENOMIC DNA]</scope>
    <source>
        <strain evidence="1 2">RO10H11247</strain>
    </source>
</reference>
<name>A0A0L6VMK7_9BASI</name>
<dbReference type="Proteomes" id="UP000037035">
    <property type="component" value="Unassembled WGS sequence"/>
</dbReference>
<protein>
    <submittedName>
        <fullName evidence="1">Uncharacterized protein</fullName>
    </submittedName>
</protein>
<accession>A0A0L6VMK7</accession>